<feature type="domain" description="HAM1-like N-terminal" evidence="3">
    <location>
        <begin position="215"/>
        <end position="579"/>
    </location>
</feature>
<dbReference type="GO" id="GO:0008289">
    <property type="term" value="F:lipid binding"/>
    <property type="evidence" value="ECO:0007669"/>
    <property type="project" value="InterPro"/>
</dbReference>
<dbReference type="InterPro" id="IPR027842">
    <property type="entry name" value="HAM1-like_C"/>
</dbReference>
<dbReference type="EMBL" id="SKBQ01000005">
    <property type="protein sequence ID" value="TPX10038.1"/>
    <property type="molecule type" value="Genomic_DNA"/>
</dbReference>
<dbReference type="AlphaFoldDB" id="A0A507AZ04"/>
<accession>A0A507AZ04</accession>
<feature type="region of interest" description="Disordered" evidence="1">
    <location>
        <begin position="187"/>
        <end position="219"/>
    </location>
</feature>
<evidence type="ECO:0000259" key="2">
    <source>
        <dbReference type="Pfam" id="PF14613"/>
    </source>
</evidence>
<evidence type="ECO:0000313" key="5">
    <source>
        <dbReference type="Proteomes" id="UP000319257"/>
    </source>
</evidence>
<reference evidence="4 5" key="1">
    <citation type="submission" date="2019-06" db="EMBL/GenBank/DDBJ databases">
        <title>Draft genome sequence of the filamentous fungus Phialemoniopsis curvata isolated from diesel fuel.</title>
        <authorList>
            <person name="Varaljay V.A."/>
            <person name="Lyon W.J."/>
            <person name="Crouch A.L."/>
            <person name="Drake C.E."/>
            <person name="Hollomon J.M."/>
            <person name="Nadeau L.J."/>
            <person name="Nunn H.S."/>
            <person name="Stevenson B.S."/>
            <person name="Bojanowski C.L."/>
            <person name="Crookes-Goodson W.J."/>
        </authorList>
    </citation>
    <scope>NUCLEOTIDE SEQUENCE [LARGE SCALE GENOMIC DNA]</scope>
    <source>
        <strain evidence="4 5">D216</strain>
    </source>
</reference>
<evidence type="ECO:0008006" key="6">
    <source>
        <dbReference type="Google" id="ProtNLM"/>
    </source>
</evidence>
<organism evidence="4 5">
    <name type="scientific">Thyridium curvatum</name>
    <dbReference type="NCBI Taxonomy" id="1093900"/>
    <lineage>
        <taxon>Eukaryota</taxon>
        <taxon>Fungi</taxon>
        <taxon>Dikarya</taxon>
        <taxon>Ascomycota</taxon>
        <taxon>Pezizomycotina</taxon>
        <taxon>Sordariomycetes</taxon>
        <taxon>Sordariomycetidae</taxon>
        <taxon>Thyridiales</taxon>
        <taxon>Thyridiaceae</taxon>
        <taxon>Thyridium</taxon>
    </lineage>
</organism>
<dbReference type="GeneID" id="41968682"/>
<dbReference type="PANTHER" id="PTHR31138">
    <property type="entry name" value="CHROMOSOME 19, WHOLE GENOME SHOTGUN SEQUENCE"/>
    <property type="match status" value="1"/>
</dbReference>
<dbReference type="Pfam" id="PF19343">
    <property type="entry name" value="HAM1_N"/>
    <property type="match status" value="2"/>
</dbReference>
<dbReference type="PANTHER" id="PTHR31138:SF4">
    <property type="entry name" value="DUF5923 DOMAIN-CONTAINING PROTEIN"/>
    <property type="match status" value="1"/>
</dbReference>
<proteinExistence type="predicted"/>
<feature type="compositionally biased region" description="Basic and acidic residues" evidence="1">
    <location>
        <begin position="187"/>
        <end position="208"/>
    </location>
</feature>
<dbReference type="OrthoDB" id="5407957at2759"/>
<dbReference type="SUPFAM" id="SSF55394">
    <property type="entry name" value="Bactericidal permeability-increasing protein, BPI"/>
    <property type="match status" value="1"/>
</dbReference>
<name>A0A507AZ04_9PEZI</name>
<gene>
    <name evidence="4" type="ORF">E0L32_001235</name>
</gene>
<dbReference type="RefSeq" id="XP_030991749.1">
    <property type="nucleotide sequence ID" value="XM_031135224.1"/>
</dbReference>
<evidence type="ECO:0000259" key="3">
    <source>
        <dbReference type="Pfam" id="PF19343"/>
    </source>
</evidence>
<comment type="caution">
    <text evidence="4">The sequence shown here is derived from an EMBL/GenBank/DDBJ whole genome shotgun (WGS) entry which is preliminary data.</text>
</comment>
<dbReference type="InterPro" id="IPR045967">
    <property type="entry name" value="HAM1-like_N"/>
</dbReference>
<protein>
    <recommendedName>
        <fullName evidence="6">Bactericidal permeability-increasing protein</fullName>
    </recommendedName>
</protein>
<dbReference type="Pfam" id="PF14613">
    <property type="entry name" value="HAM1_C"/>
    <property type="match status" value="1"/>
</dbReference>
<dbReference type="Proteomes" id="UP000319257">
    <property type="component" value="Unassembled WGS sequence"/>
</dbReference>
<dbReference type="InParanoid" id="A0A507AZ04"/>
<evidence type="ECO:0000256" key="1">
    <source>
        <dbReference type="SAM" id="MobiDB-lite"/>
    </source>
</evidence>
<feature type="domain" description="HAM1-like C-terminal" evidence="2">
    <location>
        <begin position="594"/>
        <end position="651"/>
    </location>
</feature>
<dbReference type="InterPro" id="IPR017943">
    <property type="entry name" value="Bactericidal_perm-incr_a/b_dom"/>
</dbReference>
<keyword evidence="5" id="KW-1185">Reference proteome</keyword>
<evidence type="ECO:0000313" key="4">
    <source>
        <dbReference type="EMBL" id="TPX10038.1"/>
    </source>
</evidence>
<dbReference type="STRING" id="1093900.A0A507AZ04"/>
<feature type="domain" description="HAM1-like N-terminal" evidence="3">
    <location>
        <begin position="26"/>
        <end position="211"/>
    </location>
</feature>
<sequence length="741" mass="84113">MLSDCFGWCQPSEEEEREPLLPQYRDETVLQRELHQKLHTYQMLRALSQGFMPSNEQTIVNLRTLLGSELLNSDNEDLSESGRALVHYTKQWLRQFIELLQHKNSVDQIQDFIWYLSKARVSVDMEDIANRAAKAKSKANVAAAYRSLQTVGSLLLTNSDFRLFLSDLGTVGREVFKETAFTLSEVSKEAGKRLEPTQEEQAKLKEPGADAEPPPTNEELGQEVAEVTEVVAEGASKVLTDAKDSLVEKLTGDEKDTLLYRLKQSVTKLRKRQDYSDSVSTLSLLLKRYAMVYSHVVEDTLETAEEDVSANRATDRAIHNFWAFLKSFGDAKQWKELEKRFQTVAGHSKSDPEFDELVRQLGNAVQELLTDPSFFDRAEERFQQLREQSKDLASGSSLRDDIDALLSQAEATFKSVLHDKDIAQLLATSSKIAAILSPAHQYTNTDLVTDSINVFVPFIVQAIQYLPIPRLEISTPEIDLLLENLILEPGRTVNHSSFLPYKLRVATYNDLEIRKAKFRTTSSIQSLVAIRVDGMSIAAEEIGFWLRTHSGLLRFVDEGIAGFHLDERGIDIQIDIEVGKEKLEKILTLRKVHVNIHKLDYTLRKSKFAFFAWLFKPLVRPVIRKALEMQIASAIEDGLHFLNRELLYARERLRATRIANPGDLYTFVRAVAARLVPEQDPDLYTRVGLAQPGQGVFKGRYAPGSIVKVWNEQAARAADRIREYEQDGWRNDIFDVHTVAA</sequence>